<dbReference type="PANTHER" id="PTHR37507">
    <property type="entry name" value="SPORULATION PROTEIN YDCC"/>
    <property type="match status" value="1"/>
</dbReference>
<comment type="caution">
    <text evidence="3">The sequence shown here is derived from an EMBL/GenBank/DDBJ whole genome shotgun (WGS) entry which is preliminary data.</text>
</comment>
<dbReference type="AlphaFoldDB" id="A0A537JAG5"/>
<dbReference type="InterPro" id="IPR052944">
    <property type="entry name" value="Sporulation_related"/>
</dbReference>
<dbReference type="SUPFAM" id="SSF89392">
    <property type="entry name" value="Prokaryotic lipoproteins and lipoprotein localization factors"/>
    <property type="match status" value="1"/>
</dbReference>
<dbReference type="Gene3D" id="2.50.20.10">
    <property type="entry name" value="Lipoprotein localisation LolA/LolB/LppX"/>
    <property type="match status" value="1"/>
</dbReference>
<dbReference type="EMBL" id="VBAN01000254">
    <property type="protein sequence ID" value="TMI80537.1"/>
    <property type="molecule type" value="Genomic_DNA"/>
</dbReference>
<reference evidence="3 4" key="1">
    <citation type="journal article" date="2019" name="Nat. Microbiol.">
        <title>Mediterranean grassland soil C-N compound turnover is dependent on rainfall and depth, and is mediated by genomically divergent microorganisms.</title>
        <authorList>
            <person name="Diamond S."/>
            <person name="Andeer P.F."/>
            <person name="Li Z."/>
            <person name="Crits-Christoph A."/>
            <person name="Burstein D."/>
            <person name="Anantharaman K."/>
            <person name="Lane K.R."/>
            <person name="Thomas B.C."/>
            <person name="Pan C."/>
            <person name="Northen T.R."/>
            <person name="Banfield J.F."/>
        </authorList>
    </citation>
    <scope>NUCLEOTIDE SEQUENCE [LARGE SCALE GENOMIC DNA]</scope>
    <source>
        <strain evidence="3">NP_6</strain>
    </source>
</reference>
<proteinExistence type="predicted"/>
<dbReference type="InterPro" id="IPR029046">
    <property type="entry name" value="LolA/LolB/LppX"/>
</dbReference>
<organism evidence="3 4">
    <name type="scientific">Candidatus Segetimicrobium genomatis</name>
    <dbReference type="NCBI Taxonomy" id="2569760"/>
    <lineage>
        <taxon>Bacteria</taxon>
        <taxon>Bacillati</taxon>
        <taxon>Candidatus Sysuimicrobiota</taxon>
        <taxon>Candidatus Sysuimicrobiia</taxon>
        <taxon>Candidatus Sysuimicrobiales</taxon>
        <taxon>Candidatus Segetimicrobiaceae</taxon>
        <taxon>Candidatus Segetimicrobium</taxon>
    </lineage>
</organism>
<evidence type="ECO:0000256" key="1">
    <source>
        <dbReference type="SAM" id="MobiDB-lite"/>
    </source>
</evidence>
<feature type="compositionally biased region" description="Low complexity" evidence="1">
    <location>
        <begin position="300"/>
        <end position="317"/>
    </location>
</feature>
<feature type="domain" description="MucB/RseB N-terminal" evidence="2">
    <location>
        <begin position="75"/>
        <end position="245"/>
    </location>
</feature>
<dbReference type="Proteomes" id="UP000318093">
    <property type="component" value="Unassembled WGS sequence"/>
</dbReference>
<dbReference type="InterPro" id="IPR033434">
    <property type="entry name" value="MucB/RseB_N"/>
</dbReference>
<dbReference type="Pfam" id="PF03888">
    <property type="entry name" value="MucB_RseB"/>
    <property type="match status" value="1"/>
</dbReference>
<feature type="compositionally biased region" description="Polar residues" evidence="1">
    <location>
        <begin position="371"/>
        <end position="383"/>
    </location>
</feature>
<evidence type="ECO:0000313" key="3">
    <source>
        <dbReference type="EMBL" id="TMI80537.1"/>
    </source>
</evidence>
<name>A0A537JAG5_9BACT</name>
<evidence type="ECO:0000259" key="2">
    <source>
        <dbReference type="Pfam" id="PF03888"/>
    </source>
</evidence>
<evidence type="ECO:0000313" key="4">
    <source>
        <dbReference type="Proteomes" id="UP000318093"/>
    </source>
</evidence>
<accession>A0A537JAG5</accession>
<sequence>MRMCATMLCSPSTGRWPMRRPAHSSPLTFRNSRSGNMPLRIFRQAAVLAVLVLAAGLLGPLLPPGWSASAPPDPALSWLRTGATAPRRVSYAGTKAITLWGGRVEASQVRIYHEAPNATRLEYLAAGAQPRRIVIINGRQAIEYIPAQNRLVARSAPAADEERLTQALLPHIRDNYNVGIDPADQVAGRRALVLDVKSKLPGRPSLRLWVDAEKGLILRFERYGPDGTLQESSAFLKVQFDPVFPPGLFTPPAPPGAHVERQPSTNNMSLAEIAQRVGFSPRCRRICLKAFSRRGLGSCRSTGSPRPSSPTPTASPRWRCSRAADRRAPRRAAGRCASGRSWESSRRSAPARSCTGTSGGSRTPWWENCRGTISSGSPPQSRP</sequence>
<protein>
    <recommendedName>
        <fullName evidence="2">MucB/RseB N-terminal domain-containing protein</fullName>
    </recommendedName>
</protein>
<gene>
    <name evidence="3" type="ORF">E6H03_08205</name>
</gene>
<dbReference type="PANTHER" id="PTHR37507:SF2">
    <property type="entry name" value="SPORULATION PROTEIN YDCC"/>
    <property type="match status" value="1"/>
</dbReference>
<feature type="region of interest" description="Disordered" evidence="1">
    <location>
        <begin position="297"/>
        <end position="383"/>
    </location>
</feature>